<keyword evidence="1" id="KW-1133">Transmembrane helix</keyword>
<reference evidence="2 3" key="1">
    <citation type="submission" date="2017-05" db="EMBL/GenBank/DDBJ databases">
        <title>Genome Analysis of Maritalea myrionectae HL2708#5.</title>
        <authorList>
            <consortium name="Cotde Inc.-PKNU"/>
            <person name="Jang D."/>
            <person name="Oh H.-M."/>
        </authorList>
    </citation>
    <scope>NUCLEOTIDE SEQUENCE [LARGE SCALE GENOMIC DNA]</scope>
    <source>
        <strain evidence="2 3">HL2708#5</strain>
    </source>
</reference>
<gene>
    <name evidence="2" type="ORF">MXMO3_02052</name>
</gene>
<sequence>MGLVSSIALYFVLWWLCFFVALPIGTRSHVEQDVEVDRGSEAASPIKPNLIKKMLGATVVAFALLFVTRWAISLPALQYYWK</sequence>
<evidence type="ECO:0000313" key="2">
    <source>
        <dbReference type="EMBL" id="AVX04573.1"/>
    </source>
</evidence>
<dbReference type="STRING" id="1122213.GCA_000423365_02350"/>
<dbReference type="Proteomes" id="UP000258927">
    <property type="component" value="Chromosome"/>
</dbReference>
<dbReference type="KEGG" id="mmyr:MXMO3_02052"/>
<dbReference type="InterPro" id="IPR009935">
    <property type="entry name" value="DUF1467"/>
</dbReference>
<organism evidence="2 3">
    <name type="scientific">Maritalea myrionectae</name>
    <dbReference type="NCBI Taxonomy" id="454601"/>
    <lineage>
        <taxon>Bacteria</taxon>
        <taxon>Pseudomonadati</taxon>
        <taxon>Pseudomonadota</taxon>
        <taxon>Alphaproteobacteria</taxon>
        <taxon>Hyphomicrobiales</taxon>
        <taxon>Devosiaceae</taxon>
        <taxon>Maritalea</taxon>
    </lineage>
</organism>
<evidence type="ECO:0000313" key="3">
    <source>
        <dbReference type="Proteomes" id="UP000258927"/>
    </source>
</evidence>
<dbReference type="RefSeq" id="WP_117395788.1">
    <property type="nucleotide sequence ID" value="NZ_CP021330.1"/>
</dbReference>
<protein>
    <submittedName>
        <fullName evidence="2">Uncharacterized protein</fullName>
    </submittedName>
</protein>
<feature type="transmembrane region" description="Helical" evidence="1">
    <location>
        <begin position="54"/>
        <end position="72"/>
    </location>
</feature>
<keyword evidence="1" id="KW-0472">Membrane</keyword>
<accession>A0A2R4MF24</accession>
<evidence type="ECO:0000256" key="1">
    <source>
        <dbReference type="SAM" id="Phobius"/>
    </source>
</evidence>
<dbReference type="Pfam" id="PF07330">
    <property type="entry name" value="DUF1467"/>
    <property type="match status" value="1"/>
</dbReference>
<keyword evidence="1" id="KW-0812">Transmembrane</keyword>
<feature type="transmembrane region" description="Helical" evidence="1">
    <location>
        <begin position="6"/>
        <end position="24"/>
    </location>
</feature>
<proteinExistence type="predicted"/>
<name>A0A2R4MF24_9HYPH</name>
<keyword evidence="3" id="KW-1185">Reference proteome</keyword>
<dbReference type="EMBL" id="CP021330">
    <property type="protein sequence ID" value="AVX04573.1"/>
    <property type="molecule type" value="Genomic_DNA"/>
</dbReference>
<dbReference type="AlphaFoldDB" id="A0A2R4MF24"/>